<name>A0ACC3N049_9PEZI</name>
<organism evidence="1 2">
    <name type="scientific">Vermiconidia calcicola</name>
    <dbReference type="NCBI Taxonomy" id="1690605"/>
    <lineage>
        <taxon>Eukaryota</taxon>
        <taxon>Fungi</taxon>
        <taxon>Dikarya</taxon>
        <taxon>Ascomycota</taxon>
        <taxon>Pezizomycotina</taxon>
        <taxon>Dothideomycetes</taxon>
        <taxon>Dothideomycetidae</taxon>
        <taxon>Mycosphaerellales</taxon>
        <taxon>Extremaceae</taxon>
        <taxon>Vermiconidia</taxon>
    </lineage>
</organism>
<evidence type="ECO:0000313" key="1">
    <source>
        <dbReference type="EMBL" id="KAK3707321.1"/>
    </source>
</evidence>
<proteinExistence type="predicted"/>
<dbReference type="Proteomes" id="UP001281147">
    <property type="component" value="Unassembled WGS sequence"/>
</dbReference>
<keyword evidence="2" id="KW-1185">Reference proteome</keyword>
<evidence type="ECO:0000313" key="2">
    <source>
        <dbReference type="Proteomes" id="UP001281147"/>
    </source>
</evidence>
<reference evidence="1" key="1">
    <citation type="submission" date="2023-07" db="EMBL/GenBank/DDBJ databases">
        <title>Black Yeasts Isolated from many extreme environments.</title>
        <authorList>
            <person name="Coleine C."/>
            <person name="Stajich J.E."/>
            <person name="Selbmann L."/>
        </authorList>
    </citation>
    <scope>NUCLEOTIDE SEQUENCE</scope>
    <source>
        <strain evidence="1">CCFEE 5714</strain>
    </source>
</reference>
<comment type="caution">
    <text evidence="1">The sequence shown here is derived from an EMBL/GenBank/DDBJ whole genome shotgun (WGS) entry which is preliminary data.</text>
</comment>
<accession>A0ACC3N049</accession>
<gene>
    <name evidence="1" type="ORF">LTR37_012165</name>
</gene>
<dbReference type="EMBL" id="JAUTXU010000111">
    <property type="protein sequence ID" value="KAK3707321.1"/>
    <property type="molecule type" value="Genomic_DNA"/>
</dbReference>
<sequence length="120" mass="13080">MQMTHLVCSHKASQSKSIKYTSWSSAALTRSIPLDTIGVHCRGAISTVGALNGTPFYVAGVIKLEESPPVFQHTPHNLGAVLYPLRSRLRVLVTVNALARIVTEAKKLWEETVEKALGVE</sequence>
<protein>
    <submittedName>
        <fullName evidence="1">Uncharacterized protein</fullName>
    </submittedName>
</protein>